<evidence type="ECO:0000256" key="4">
    <source>
        <dbReference type="ARBA" id="ARBA00022692"/>
    </source>
</evidence>
<protein>
    <submittedName>
        <fullName evidence="10">MFS transporter</fullName>
    </submittedName>
</protein>
<gene>
    <name evidence="10" type="ORF">I4Q42_17990</name>
</gene>
<reference evidence="10 11" key="1">
    <citation type="submission" date="2020-11" db="EMBL/GenBank/DDBJ databases">
        <title>genome sequence of strain KACC 18849.</title>
        <authorList>
            <person name="Gao J."/>
            <person name="Zhang X."/>
        </authorList>
    </citation>
    <scope>NUCLEOTIDE SEQUENCE [LARGE SCALE GENOMIC DNA]</scope>
    <source>
        <strain evidence="10 11">KACC 18849</strain>
    </source>
</reference>
<organism evidence="10 11">
    <name type="scientific">Caulobacter hibisci</name>
    <dbReference type="NCBI Taxonomy" id="2035993"/>
    <lineage>
        <taxon>Bacteria</taxon>
        <taxon>Pseudomonadati</taxon>
        <taxon>Pseudomonadota</taxon>
        <taxon>Alphaproteobacteria</taxon>
        <taxon>Caulobacterales</taxon>
        <taxon>Caulobacteraceae</taxon>
        <taxon>Caulobacter</taxon>
    </lineage>
</organism>
<keyword evidence="4 8" id="KW-0812">Transmembrane</keyword>
<keyword evidence="6 8" id="KW-0472">Membrane</keyword>
<dbReference type="PANTHER" id="PTHR43045:SF2">
    <property type="entry name" value="INNER MEMBRANE METABOLITE TRANSPORT PROTEIN YHJE"/>
    <property type="match status" value="1"/>
</dbReference>
<dbReference type="SUPFAM" id="SSF103473">
    <property type="entry name" value="MFS general substrate transporter"/>
    <property type="match status" value="1"/>
</dbReference>
<evidence type="ECO:0000256" key="3">
    <source>
        <dbReference type="ARBA" id="ARBA00022475"/>
    </source>
</evidence>
<evidence type="ECO:0000256" key="8">
    <source>
        <dbReference type="SAM" id="Phobius"/>
    </source>
</evidence>
<keyword evidence="5 8" id="KW-1133">Transmembrane helix</keyword>
<proteinExistence type="predicted"/>
<dbReference type="InterPro" id="IPR020846">
    <property type="entry name" value="MFS_dom"/>
</dbReference>
<comment type="caution">
    <text evidence="10">The sequence shown here is derived from an EMBL/GenBank/DDBJ whole genome shotgun (WGS) entry which is preliminary data.</text>
</comment>
<evidence type="ECO:0000259" key="9">
    <source>
        <dbReference type="PROSITE" id="PS50850"/>
    </source>
</evidence>
<name>A0ABS0T109_9CAUL</name>
<keyword evidence="3" id="KW-1003">Cell membrane</keyword>
<feature type="transmembrane region" description="Helical" evidence="8">
    <location>
        <begin position="361"/>
        <end position="382"/>
    </location>
</feature>
<feature type="transmembrane region" description="Helical" evidence="8">
    <location>
        <begin position="54"/>
        <end position="73"/>
    </location>
</feature>
<evidence type="ECO:0000256" key="2">
    <source>
        <dbReference type="ARBA" id="ARBA00022448"/>
    </source>
</evidence>
<evidence type="ECO:0000256" key="6">
    <source>
        <dbReference type="ARBA" id="ARBA00023136"/>
    </source>
</evidence>
<evidence type="ECO:0000313" key="11">
    <source>
        <dbReference type="Proteomes" id="UP000639859"/>
    </source>
</evidence>
<feature type="transmembrane region" description="Helical" evidence="8">
    <location>
        <begin position="403"/>
        <end position="422"/>
    </location>
</feature>
<feature type="transmembrane region" description="Helical" evidence="8">
    <location>
        <begin position="306"/>
        <end position="328"/>
    </location>
</feature>
<feature type="transmembrane region" description="Helical" evidence="8">
    <location>
        <begin position="183"/>
        <end position="205"/>
    </location>
</feature>
<dbReference type="Proteomes" id="UP000639859">
    <property type="component" value="Unassembled WGS sequence"/>
</dbReference>
<dbReference type="PANTHER" id="PTHR43045">
    <property type="entry name" value="SHIKIMATE TRANSPORTER"/>
    <property type="match status" value="1"/>
</dbReference>
<dbReference type="InterPro" id="IPR011701">
    <property type="entry name" value="MFS"/>
</dbReference>
<evidence type="ECO:0000256" key="7">
    <source>
        <dbReference type="SAM" id="MobiDB-lite"/>
    </source>
</evidence>
<dbReference type="InterPro" id="IPR036259">
    <property type="entry name" value="MFS_trans_sf"/>
</dbReference>
<dbReference type="PROSITE" id="PS50850">
    <property type="entry name" value="MFS"/>
    <property type="match status" value="1"/>
</dbReference>
<feature type="domain" description="Major facilitator superfamily (MFS) profile" evidence="9">
    <location>
        <begin position="42"/>
        <end position="450"/>
    </location>
</feature>
<keyword evidence="2" id="KW-0813">Transport</keyword>
<feature type="transmembrane region" description="Helical" evidence="8">
    <location>
        <begin position="79"/>
        <end position="106"/>
    </location>
</feature>
<keyword evidence="11" id="KW-1185">Reference proteome</keyword>
<sequence>MSQDFALPVGPGPAGPGPTSSGLERDARRLHADHKGVRPGEIAIGVIIGRTSEFFDFFVYAIASVLVFPHLFFPFFDRLTGVLCSFAIFSLAFIARPIGSAIFGVIDRNYGRGVKLTIALFLLGGSTAAISFLPGYAAAGAFSIWALAAFRIGQGLALAGAWDGMASLLALNAPEKKRGWYAMIPQLGAPFGFMLASGLFAYFVASLGSADFLDWGWRYPFFAAFAINVVALFARLRIVATEEFGKLFEKGQLSPVPLTSLMKAQGSNVIIGAFAPLATFAMFHLVTVFPLSWVSLHDDGGEALNFLRIELVGALVGVVGIMVSGWIADRISRQNHLALSAVLIAIFSLAAPWLLDAGSVGQTVYVVAGFAILGLSFGQASGAVSSGFQRRYRYSGAALTSDLSWLVGAGFAPLAALALASFWGLPAIGLYLASGAVATLVALSIDRRRRMRHHNKPPAA</sequence>
<feature type="transmembrane region" description="Helical" evidence="8">
    <location>
        <begin position="428"/>
        <end position="445"/>
    </location>
</feature>
<feature type="transmembrane region" description="Helical" evidence="8">
    <location>
        <begin position="152"/>
        <end position="171"/>
    </location>
</feature>
<evidence type="ECO:0000313" key="10">
    <source>
        <dbReference type="EMBL" id="MBI1685565.1"/>
    </source>
</evidence>
<feature type="region of interest" description="Disordered" evidence="7">
    <location>
        <begin position="1"/>
        <end position="24"/>
    </location>
</feature>
<feature type="transmembrane region" description="Helical" evidence="8">
    <location>
        <begin position="118"/>
        <end position="146"/>
    </location>
</feature>
<accession>A0ABS0T109</accession>
<dbReference type="EMBL" id="JADWOX010000014">
    <property type="protein sequence ID" value="MBI1685565.1"/>
    <property type="molecule type" value="Genomic_DNA"/>
</dbReference>
<evidence type="ECO:0000256" key="1">
    <source>
        <dbReference type="ARBA" id="ARBA00004651"/>
    </source>
</evidence>
<dbReference type="RefSeq" id="WP_198577472.1">
    <property type="nucleotide sequence ID" value="NZ_JADWOX010000014.1"/>
</dbReference>
<dbReference type="Pfam" id="PF07690">
    <property type="entry name" value="MFS_1"/>
    <property type="match status" value="1"/>
</dbReference>
<comment type="subcellular location">
    <subcellularLocation>
        <location evidence="1">Cell membrane</location>
        <topology evidence="1">Multi-pass membrane protein</topology>
    </subcellularLocation>
</comment>
<feature type="transmembrane region" description="Helical" evidence="8">
    <location>
        <begin position="269"/>
        <end position="294"/>
    </location>
</feature>
<dbReference type="Gene3D" id="1.20.1250.20">
    <property type="entry name" value="MFS general substrate transporter like domains"/>
    <property type="match status" value="2"/>
</dbReference>
<feature type="transmembrane region" description="Helical" evidence="8">
    <location>
        <begin position="217"/>
        <end position="236"/>
    </location>
</feature>
<feature type="transmembrane region" description="Helical" evidence="8">
    <location>
        <begin position="337"/>
        <end position="355"/>
    </location>
</feature>
<evidence type="ECO:0000256" key="5">
    <source>
        <dbReference type="ARBA" id="ARBA00022989"/>
    </source>
</evidence>